<evidence type="ECO:0000256" key="10">
    <source>
        <dbReference type="ARBA" id="ARBA00066707"/>
    </source>
</evidence>
<dbReference type="InterPro" id="IPR033116">
    <property type="entry name" value="TRYPSIN_SER"/>
</dbReference>
<dbReference type="AlphaFoldDB" id="A0AA39G534"/>
<dbReference type="GO" id="GO:0004252">
    <property type="term" value="F:serine-type endopeptidase activity"/>
    <property type="evidence" value="ECO:0007669"/>
    <property type="project" value="InterPro"/>
</dbReference>
<sequence length="254" mass="28161">MKGLVTFFALITITQEKNTPGFYNERIVNGQNVKPGEIPYIVSLQNIGETNFCSGSILNKNYVVSAAHCFTRLRSDIKVIAGTTDLRNQNSTHTVVRIIMHENYTRRDSLRNDIALLEVKSAFVESSFVKFVKLPRPHQKITPATVAIVSGWGRKWKYGPASPALLKSPTLITSENYCKRLIKGTGLKIYKTQICAIVTNMRTGPCNGDSGGPLTVRGRIVGITSWAIGCGSVKYPAVYTRVSEYLGWIKKNTE</sequence>
<proteinExistence type="inferred from homology"/>
<keyword evidence="4" id="KW-0732">Signal</keyword>
<feature type="domain" description="Peptidase S1" evidence="12">
    <location>
        <begin position="27"/>
        <end position="254"/>
    </location>
</feature>
<evidence type="ECO:0000313" key="14">
    <source>
        <dbReference type="Proteomes" id="UP001168972"/>
    </source>
</evidence>
<keyword evidence="2" id="KW-0768">Sushi</keyword>
<dbReference type="SUPFAM" id="SSF50494">
    <property type="entry name" value="Trypsin-like serine proteases"/>
    <property type="match status" value="1"/>
</dbReference>
<keyword evidence="3 11" id="KW-0645">Protease</keyword>
<evidence type="ECO:0000256" key="8">
    <source>
        <dbReference type="ARBA" id="ARBA00023157"/>
    </source>
</evidence>
<protein>
    <recommendedName>
        <fullName evidence="10">limulus clotting factor C</fullName>
        <ecNumber evidence="10">3.4.21.84</ecNumber>
    </recommendedName>
</protein>
<dbReference type="InterPro" id="IPR018114">
    <property type="entry name" value="TRYPSIN_HIS"/>
</dbReference>
<evidence type="ECO:0000256" key="1">
    <source>
        <dbReference type="ARBA" id="ARBA00007664"/>
    </source>
</evidence>
<reference evidence="13" key="1">
    <citation type="journal article" date="2023" name="bioRxiv">
        <title>Scaffold-level genome assemblies of two parasitoid biocontrol wasps reveal the parthenogenesis mechanism and an associated novel virus.</title>
        <authorList>
            <person name="Inwood S."/>
            <person name="Skelly J."/>
            <person name="Guhlin J."/>
            <person name="Harrop T."/>
            <person name="Goldson S."/>
            <person name="Dearden P."/>
        </authorList>
    </citation>
    <scope>NUCLEOTIDE SEQUENCE</scope>
    <source>
        <strain evidence="13">Lincoln</strain>
        <tissue evidence="13">Whole body</tissue>
    </source>
</reference>
<dbReference type="PROSITE" id="PS50240">
    <property type="entry name" value="TRYPSIN_DOM"/>
    <property type="match status" value="1"/>
</dbReference>
<dbReference type="InterPro" id="IPR050430">
    <property type="entry name" value="Peptidase_S1"/>
</dbReference>
<dbReference type="Proteomes" id="UP001168972">
    <property type="component" value="Unassembled WGS sequence"/>
</dbReference>
<dbReference type="PANTHER" id="PTHR24276:SF98">
    <property type="entry name" value="FI18310P1-RELATED"/>
    <property type="match status" value="1"/>
</dbReference>
<evidence type="ECO:0000256" key="11">
    <source>
        <dbReference type="RuleBase" id="RU363034"/>
    </source>
</evidence>
<evidence type="ECO:0000256" key="4">
    <source>
        <dbReference type="ARBA" id="ARBA00022729"/>
    </source>
</evidence>
<dbReference type="EC" id="3.4.21.84" evidence="10"/>
<dbReference type="EMBL" id="JAQQBR010000002">
    <property type="protein sequence ID" value="KAK0181220.1"/>
    <property type="molecule type" value="Genomic_DNA"/>
</dbReference>
<evidence type="ECO:0000256" key="6">
    <source>
        <dbReference type="ARBA" id="ARBA00022820"/>
    </source>
</evidence>
<dbReference type="PROSITE" id="PS00134">
    <property type="entry name" value="TRYPSIN_HIS"/>
    <property type="match status" value="1"/>
</dbReference>
<dbReference type="InterPro" id="IPR043504">
    <property type="entry name" value="Peptidase_S1_PA_chymotrypsin"/>
</dbReference>
<gene>
    <name evidence="13" type="ORF">PV327_003522</name>
</gene>
<dbReference type="FunFam" id="2.40.10.10:FF:000120">
    <property type="entry name" value="Putative serine protease"/>
    <property type="match status" value="1"/>
</dbReference>
<comment type="catalytic activity">
    <reaction evidence="9">
        <text>Selective cleavage of 103-Arg-|-Ser-104 and 124-Ile-|-Ile-125 bonds in Limulus clotting factor B to form activated factor B. Cleavage of -Pro-Arg-|-Xaa- bonds in synthetic substrates.</text>
        <dbReference type="EC" id="3.4.21.84"/>
    </reaction>
</comment>
<dbReference type="SMART" id="SM00020">
    <property type="entry name" value="Tryp_SPc"/>
    <property type="match status" value="1"/>
</dbReference>
<evidence type="ECO:0000313" key="13">
    <source>
        <dbReference type="EMBL" id="KAK0181220.1"/>
    </source>
</evidence>
<keyword evidence="14" id="KW-1185">Reference proteome</keyword>
<dbReference type="Pfam" id="PF00089">
    <property type="entry name" value="Trypsin"/>
    <property type="match status" value="1"/>
</dbReference>
<evidence type="ECO:0000256" key="5">
    <source>
        <dbReference type="ARBA" id="ARBA00022801"/>
    </source>
</evidence>
<dbReference type="PRINTS" id="PR00722">
    <property type="entry name" value="CHYMOTRYPSIN"/>
</dbReference>
<dbReference type="GO" id="GO:0006508">
    <property type="term" value="P:proteolysis"/>
    <property type="evidence" value="ECO:0007669"/>
    <property type="project" value="UniProtKB-KW"/>
</dbReference>
<dbReference type="InterPro" id="IPR009003">
    <property type="entry name" value="Peptidase_S1_PA"/>
</dbReference>
<keyword evidence="6" id="KW-0353">Hemolymph clotting</keyword>
<keyword evidence="7 11" id="KW-0720">Serine protease</keyword>
<dbReference type="GO" id="GO:0042381">
    <property type="term" value="P:hemolymph coagulation"/>
    <property type="evidence" value="ECO:0007669"/>
    <property type="project" value="UniProtKB-KW"/>
</dbReference>
<dbReference type="InterPro" id="IPR001254">
    <property type="entry name" value="Trypsin_dom"/>
</dbReference>
<keyword evidence="5 11" id="KW-0378">Hydrolase</keyword>
<evidence type="ECO:0000259" key="12">
    <source>
        <dbReference type="PROSITE" id="PS50240"/>
    </source>
</evidence>
<evidence type="ECO:0000256" key="7">
    <source>
        <dbReference type="ARBA" id="ARBA00022825"/>
    </source>
</evidence>
<evidence type="ECO:0000256" key="3">
    <source>
        <dbReference type="ARBA" id="ARBA00022670"/>
    </source>
</evidence>
<name>A0AA39G534_MICHY</name>
<dbReference type="PANTHER" id="PTHR24276">
    <property type="entry name" value="POLYSERASE-RELATED"/>
    <property type="match status" value="1"/>
</dbReference>
<evidence type="ECO:0000256" key="2">
    <source>
        <dbReference type="ARBA" id="ARBA00022659"/>
    </source>
</evidence>
<comment type="similarity">
    <text evidence="1">Belongs to the peptidase S1 family.</text>
</comment>
<dbReference type="CDD" id="cd00190">
    <property type="entry name" value="Tryp_SPc"/>
    <property type="match status" value="1"/>
</dbReference>
<accession>A0AA39G534</accession>
<dbReference type="InterPro" id="IPR001314">
    <property type="entry name" value="Peptidase_S1A"/>
</dbReference>
<dbReference type="PROSITE" id="PS00135">
    <property type="entry name" value="TRYPSIN_SER"/>
    <property type="match status" value="1"/>
</dbReference>
<keyword evidence="8" id="KW-1015">Disulfide bond</keyword>
<reference evidence="13" key="2">
    <citation type="submission" date="2023-03" db="EMBL/GenBank/DDBJ databases">
        <authorList>
            <person name="Inwood S.N."/>
            <person name="Skelly J.G."/>
            <person name="Guhlin J."/>
            <person name="Harrop T.W.R."/>
            <person name="Goldson S.G."/>
            <person name="Dearden P.K."/>
        </authorList>
    </citation>
    <scope>NUCLEOTIDE SEQUENCE</scope>
    <source>
        <strain evidence="13">Lincoln</strain>
        <tissue evidence="13">Whole body</tissue>
    </source>
</reference>
<dbReference type="Gene3D" id="2.40.10.10">
    <property type="entry name" value="Trypsin-like serine proteases"/>
    <property type="match status" value="1"/>
</dbReference>
<comment type="caution">
    <text evidence="13">The sequence shown here is derived from an EMBL/GenBank/DDBJ whole genome shotgun (WGS) entry which is preliminary data.</text>
</comment>
<organism evidence="13 14">
    <name type="scientific">Microctonus hyperodae</name>
    <name type="common">Parasitoid wasp</name>
    <dbReference type="NCBI Taxonomy" id="165561"/>
    <lineage>
        <taxon>Eukaryota</taxon>
        <taxon>Metazoa</taxon>
        <taxon>Ecdysozoa</taxon>
        <taxon>Arthropoda</taxon>
        <taxon>Hexapoda</taxon>
        <taxon>Insecta</taxon>
        <taxon>Pterygota</taxon>
        <taxon>Neoptera</taxon>
        <taxon>Endopterygota</taxon>
        <taxon>Hymenoptera</taxon>
        <taxon>Apocrita</taxon>
        <taxon>Ichneumonoidea</taxon>
        <taxon>Braconidae</taxon>
        <taxon>Euphorinae</taxon>
        <taxon>Microctonus</taxon>
    </lineage>
</organism>
<evidence type="ECO:0000256" key="9">
    <source>
        <dbReference type="ARBA" id="ARBA00052079"/>
    </source>
</evidence>